<reference evidence="4" key="2">
    <citation type="submission" date="2023-11" db="UniProtKB">
        <authorList>
            <consortium name="WormBaseParasite"/>
        </authorList>
    </citation>
    <scope>IDENTIFICATION</scope>
</reference>
<proteinExistence type="predicted"/>
<keyword evidence="3" id="KW-1185">Reference proteome</keyword>
<feature type="chain" id="PRO_5041677491" evidence="2">
    <location>
        <begin position="24"/>
        <end position="157"/>
    </location>
</feature>
<evidence type="ECO:0000256" key="2">
    <source>
        <dbReference type="SAM" id="SignalP"/>
    </source>
</evidence>
<protein>
    <submittedName>
        <fullName evidence="4">Uncharacterized protein</fullName>
    </submittedName>
</protein>
<evidence type="ECO:0000256" key="1">
    <source>
        <dbReference type="SAM" id="MobiDB-lite"/>
    </source>
</evidence>
<evidence type="ECO:0000313" key="3">
    <source>
        <dbReference type="Proteomes" id="UP000050795"/>
    </source>
</evidence>
<organism evidence="3 4">
    <name type="scientific">Trichobilharzia regenti</name>
    <name type="common">Nasal bird schistosome</name>
    <dbReference type="NCBI Taxonomy" id="157069"/>
    <lineage>
        <taxon>Eukaryota</taxon>
        <taxon>Metazoa</taxon>
        <taxon>Spiralia</taxon>
        <taxon>Lophotrochozoa</taxon>
        <taxon>Platyhelminthes</taxon>
        <taxon>Trematoda</taxon>
        <taxon>Digenea</taxon>
        <taxon>Strigeidida</taxon>
        <taxon>Schistosomatoidea</taxon>
        <taxon>Schistosomatidae</taxon>
        <taxon>Trichobilharzia</taxon>
    </lineage>
</organism>
<dbReference type="WBParaSite" id="TREG1_54820.1">
    <property type="protein sequence ID" value="TREG1_54820.1"/>
    <property type="gene ID" value="TREG1_54820"/>
</dbReference>
<feature type="compositionally biased region" description="Low complexity" evidence="1">
    <location>
        <begin position="65"/>
        <end position="74"/>
    </location>
</feature>
<keyword evidence="2" id="KW-0732">Signal</keyword>
<reference evidence="3" key="1">
    <citation type="submission" date="2022-06" db="EMBL/GenBank/DDBJ databases">
        <authorList>
            <person name="Berger JAMES D."/>
            <person name="Berger JAMES D."/>
        </authorList>
    </citation>
    <scope>NUCLEOTIDE SEQUENCE [LARGE SCALE GENOMIC DNA]</scope>
</reference>
<dbReference type="Proteomes" id="UP000050795">
    <property type="component" value="Unassembled WGS sequence"/>
</dbReference>
<name>A0AA85JZ09_TRIRE</name>
<dbReference type="AlphaFoldDB" id="A0AA85JZ09"/>
<sequence>MADPKIFIAILSVCILFEYVSEAAIEQLQHQISLLDACCKANAQRIRDNEASIDELFDRLSRMHSGSPSSGPSSTNNHQEPGHEEPTGDAEEPEAPDHEEQPGDSEEPEVCYLHCLAVHIILDDQRNRAQQIYVSVQQIETIVLDNEAECHGHSEWN</sequence>
<feature type="region of interest" description="Disordered" evidence="1">
    <location>
        <begin position="59"/>
        <end position="106"/>
    </location>
</feature>
<evidence type="ECO:0000313" key="4">
    <source>
        <dbReference type="WBParaSite" id="TREG1_54820.1"/>
    </source>
</evidence>
<feature type="signal peptide" evidence="2">
    <location>
        <begin position="1"/>
        <end position="23"/>
    </location>
</feature>
<accession>A0AA85JZ09</accession>